<keyword evidence="3" id="KW-1185">Reference proteome</keyword>
<feature type="non-terminal residue" evidence="2">
    <location>
        <position position="1"/>
    </location>
</feature>
<sequence length="64" mass="7187">CDEDPQSRVGTLSQKRAEGELLPVDAAPQEVPSQQSTQLAAGYLRGIARVRRQSRVRRREEAIR</sequence>
<comment type="caution">
    <text evidence="2">The sequence shown here is derived from an EMBL/GenBank/DDBJ whole genome shotgun (WGS) entry which is preliminary data.</text>
</comment>
<reference evidence="3" key="1">
    <citation type="submission" date="2022-10" db="EMBL/GenBank/DDBJ databases">
        <title>Genome assembly of Pristionchus species.</title>
        <authorList>
            <person name="Yoshida K."/>
            <person name="Sommer R.J."/>
        </authorList>
    </citation>
    <scope>NUCLEOTIDE SEQUENCE [LARGE SCALE GENOMIC DNA]</scope>
    <source>
        <strain evidence="3">RS5460</strain>
    </source>
</reference>
<evidence type="ECO:0000313" key="2">
    <source>
        <dbReference type="EMBL" id="GMR41302.1"/>
    </source>
</evidence>
<organism evidence="2 3">
    <name type="scientific">Pristionchus mayeri</name>
    <dbReference type="NCBI Taxonomy" id="1317129"/>
    <lineage>
        <taxon>Eukaryota</taxon>
        <taxon>Metazoa</taxon>
        <taxon>Ecdysozoa</taxon>
        <taxon>Nematoda</taxon>
        <taxon>Chromadorea</taxon>
        <taxon>Rhabditida</taxon>
        <taxon>Rhabditina</taxon>
        <taxon>Diplogasteromorpha</taxon>
        <taxon>Diplogasteroidea</taxon>
        <taxon>Neodiplogasteridae</taxon>
        <taxon>Pristionchus</taxon>
    </lineage>
</organism>
<gene>
    <name evidence="2" type="ORF">PMAYCL1PPCAC_11497</name>
</gene>
<protein>
    <submittedName>
        <fullName evidence="2">Uncharacterized protein</fullName>
    </submittedName>
</protein>
<feature type="non-terminal residue" evidence="2">
    <location>
        <position position="64"/>
    </location>
</feature>
<dbReference type="Proteomes" id="UP001328107">
    <property type="component" value="Unassembled WGS sequence"/>
</dbReference>
<dbReference type="AlphaFoldDB" id="A0AAN4ZHD7"/>
<evidence type="ECO:0000313" key="3">
    <source>
        <dbReference type="Proteomes" id="UP001328107"/>
    </source>
</evidence>
<accession>A0AAN4ZHD7</accession>
<proteinExistence type="predicted"/>
<dbReference type="EMBL" id="BTRK01000003">
    <property type="protein sequence ID" value="GMR41302.1"/>
    <property type="molecule type" value="Genomic_DNA"/>
</dbReference>
<name>A0AAN4ZHD7_9BILA</name>
<evidence type="ECO:0000256" key="1">
    <source>
        <dbReference type="SAM" id="MobiDB-lite"/>
    </source>
</evidence>
<feature type="region of interest" description="Disordered" evidence="1">
    <location>
        <begin position="1"/>
        <end position="20"/>
    </location>
</feature>